<protein>
    <submittedName>
        <fullName evidence="2">Uncharacterized protein</fullName>
    </submittedName>
</protein>
<comment type="caution">
    <text evidence="2">The sequence shown here is derived from an EMBL/GenBank/DDBJ whole genome shotgun (WGS) entry which is preliminary data.</text>
</comment>
<keyword evidence="3" id="KW-1185">Reference proteome</keyword>
<proteinExistence type="predicted"/>
<evidence type="ECO:0000313" key="3">
    <source>
        <dbReference type="Proteomes" id="UP001276659"/>
    </source>
</evidence>
<feature type="region of interest" description="Disordered" evidence="1">
    <location>
        <begin position="84"/>
        <end position="113"/>
    </location>
</feature>
<accession>A0AAD9ZFZ3</accession>
<evidence type="ECO:0000313" key="2">
    <source>
        <dbReference type="EMBL" id="KAK3178035.1"/>
    </source>
</evidence>
<dbReference type="AlphaFoldDB" id="A0AAD9ZFZ3"/>
<reference evidence="2" key="1">
    <citation type="submission" date="2022-11" db="EMBL/GenBank/DDBJ databases">
        <title>Chromosomal genome sequence assembly and mating type (MAT) locus characterization of the leprose asexual lichenized fungus Lepraria neglecta (Nyl.) Erichsen.</title>
        <authorList>
            <person name="Allen J.L."/>
            <person name="Pfeffer B."/>
        </authorList>
    </citation>
    <scope>NUCLEOTIDE SEQUENCE</scope>
    <source>
        <strain evidence="2">Allen 5258</strain>
    </source>
</reference>
<dbReference type="EMBL" id="JASNWA010000003">
    <property type="protein sequence ID" value="KAK3178035.1"/>
    <property type="molecule type" value="Genomic_DNA"/>
</dbReference>
<sequence length="166" mass="19113">MVSNLVKLISYVYVNTDSLVSEEEPLRELVTTCLAQNFRHFEGEEVGELMEQGGDFVLDFWGKKVKLPYTTKLSLPEGWLKEPAEEHSSKKKRPLNLSPPPNYVDLDNPSRRKTQVPTSMDLWVQRLPSWIKFGYISLLNRIDECVFICGRVGWRHDWTLAAIATS</sequence>
<evidence type="ECO:0000256" key="1">
    <source>
        <dbReference type="SAM" id="MobiDB-lite"/>
    </source>
</evidence>
<gene>
    <name evidence="2" type="ORF">OEA41_000167</name>
</gene>
<dbReference type="Proteomes" id="UP001276659">
    <property type="component" value="Unassembled WGS sequence"/>
</dbReference>
<name>A0AAD9ZFZ3_9LECA</name>
<organism evidence="2 3">
    <name type="scientific">Lepraria neglecta</name>
    <dbReference type="NCBI Taxonomy" id="209136"/>
    <lineage>
        <taxon>Eukaryota</taxon>
        <taxon>Fungi</taxon>
        <taxon>Dikarya</taxon>
        <taxon>Ascomycota</taxon>
        <taxon>Pezizomycotina</taxon>
        <taxon>Lecanoromycetes</taxon>
        <taxon>OSLEUM clade</taxon>
        <taxon>Lecanoromycetidae</taxon>
        <taxon>Lecanorales</taxon>
        <taxon>Lecanorineae</taxon>
        <taxon>Stereocaulaceae</taxon>
        <taxon>Lepraria</taxon>
    </lineage>
</organism>